<dbReference type="EMBL" id="FOEI01000001">
    <property type="protein sequence ID" value="SEP55115.1"/>
    <property type="molecule type" value="Genomic_DNA"/>
</dbReference>
<keyword evidence="1" id="KW-0449">Lipoprotein</keyword>
<name>A0A1H8YSD2_9FLAO</name>
<evidence type="ECO:0000313" key="1">
    <source>
        <dbReference type="EMBL" id="SEP55115.1"/>
    </source>
</evidence>
<evidence type="ECO:0000313" key="2">
    <source>
        <dbReference type="Proteomes" id="UP000198648"/>
    </source>
</evidence>
<dbReference type="Proteomes" id="UP000198648">
    <property type="component" value="Unassembled WGS sequence"/>
</dbReference>
<reference evidence="1 2" key="1">
    <citation type="submission" date="2016-10" db="EMBL/GenBank/DDBJ databases">
        <authorList>
            <person name="de Groot N.N."/>
        </authorList>
    </citation>
    <scope>NUCLEOTIDE SEQUENCE [LARGE SCALE GENOMIC DNA]</scope>
    <source>
        <strain evidence="1 2">DSM 27078</strain>
    </source>
</reference>
<gene>
    <name evidence="1" type="ORF">SAMN05444005_101135</name>
</gene>
<organism evidence="1 2">
    <name type="scientific">Flavobacterium urocaniciphilum</name>
    <dbReference type="NCBI Taxonomy" id="1299341"/>
    <lineage>
        <taxon>Bacteria</taxon>
        <taxon>Pseudomonadati</taxon>
        <taxon>Bacteroidota</taxon>
        <taxon>Flavobacteriia</taxon>
        <taxon>Flavobacteriales</taxon>
        <taxon>Flavobacteriaceae</taxon>
        <taxon>Flavobacterium</taxon>
    </lineage>
</organism>
<dbReference type="AlphaFoldDB" id="A0A1H8YSD2"/>
<dbReference type="OrthoDB" id="1366051at2"/>
<protein>
    <submittedName>
        <fullName evidence="1">GldH lipoprotein</fullName>
    </submittedName>
</protein>
<dbReference type="RefSeq" id="WP_091463732.1">
    <property type="nucleotide sequence ID" value="NZ_FOEI01000001.1"/>
</dbReference>
<sequence length="163" mass="19053">MPFLYFSKTLIKPATLMRKLFLILLFGITLISCEKKYIYREFENEISAQRWTENDIKKHEFEILEEDKYYNVFIEISHVRGTEMDEFPVSFEVKKPDGTIEKGDVMVNFKNTDCLGDVCDVKFLVKEKVKLKKGKYKVQFSPKSKFGFVPNIIGVGLSVERAE</sequence>
<dbReference type="STRING" id="1299341.SAMN05444005_101135"/>
<dbReference type="InterPro" id="IPR020018">
    <property type="entry name" value="Motility-assoc_lipoprot_GldH"/>
</dbReference>
<proteinExistence type="predicted"/>
<keyword evidence="2" id="KW-1185">Reference proteome</keyword>
<accession>A0A1H8YSD2</accession>
<dbReference type="Pfam" id="PF14109">
    <property type="entry name" value="GldH_lipo"/>
    <property type="match status" value="1"/>
</dbReference>